<evidence type="ECO:0000313" key="1">
    <source>
        <dbReference type="EMBL" id="KAK3011601.1"/>
    </source>
</evidence>
<comment type="caution">
    <text evidence="1">The sequence shown here is derived from an EMBL/GenBank/DDBJ whole genome shotgun (WGS) entry which is preliminary data.</text>
</comment>
<dbReference type="Proteomes" id="UP001188597">
    <property type="component" value="Unassembled WGS sequence"/>
</dbReference>
<dbReference type="Gene3D" id="1.20.1050.10">
    <property type="match status" value="1"/>
</dbReference>
<dbReference type="SUPFAM" id="SSF47616">
    <property type="entry name" value="GST C-terminal domain-like"/>
    <property type="match status" value="1"/>
</dbReference>
<evidence type="ECO:0000313" key="2">
    <source>
        <dbReference type="Proteomes" id="UP001188597"/>
    </source>
</evidence>
<accession>A0AA88VM10</accession>
<keyword evidence="2" id="KW-1185">Reference proteome</keyword>
<name>A0AA88VM10_9ASTE</name>
<reference evidence="1" key="1">
    <citation type="submission" date="2022-12" db="EMBL/GenBank/DDBJ databases">
        <title>Draft genome assemblies for two species of Escallonia (Escalloniales).</title>
        <authorList>
            <person name="Chanderbali A."/>
            <person name="Dervinis C."/>
            <person name="Anghel I."/>
            <person name="Soltis D."/>
            <person name="Soltis P."/>
            <person name="Zapata F."/>
        </authorList>
    </citation>
    <scope>NUCLEOTIDE SEQUENCE</scope>
    <source>
        <strain evidence="1">UCBG64.0493</strain>
        <tissue evidence="1">Leaf</tissue>
    </source>
</reference>
<evidence type="ECO:0008006" key="3">
    <source>
        <dbReference type="Google" id="ProtNLM"/>
    </source>
</evidence>
<organism evidence="1 2">
    <name type="scientific">Escallonia herrerae</name>
    <dbReference type="NCBI Taxonomy" id="1293975"/>
    <lineage>
        <taxon>Eukaryota</taxon>
        <taxon>Viridiplantae</taxon>
        <taxon>Streptophyta</taxon>
        <taxon>Embryophyta</taxon>
        <taxon>Tracheophyta</taxon>
        <taxon>Spermatophyta</taxon>
        <taxon>Magnoliopsida</taxon>
        <taxon>eudicotyledons</taxon>
        <taxon>Gunneridae</taxon>
        <taxon>Pentapetalae</taxon>
        <taxon>asterids</taxon>
        <taxon>campanulids</taxon>
        <taxon>Escalloniales</taxon>
        <taxon>Escalloniaceae</taxon>
        <taxon>Escallonia</taxon>
    </lineage>
</organism>
<sequence length="79" mass="8870">MSSSTEPEISPAKYEFLHFLAKCVPAVMSTFSKVGEEHDKVAKEAREKNLECALEGKRFFRGEAIGFADIDIGWMGIWT</sequence>
<proteinExistence type="predicted"/>
<protein>
    <recommendedName>
        <fullName evidence="3">Glutathione S-transferase</fullName>
    </recommendedName>
</protein>
<dbReference type="AlphaFoldDB" id="A0AA88VM10"/>
<gene>
    <name evidence="1" type="ORF">RJ639_011436</name>
</gene>
<dbReference type="InterPro" id="IPR036282">
    <property type="entry name" value="Glutathione-S-Trfase_C_sf"/>
</dbReference>
<dbReference type="EMBL" id="JAVXUP010001444">
    <property type="protein sequence ID" value="KAK3011601.1"/>
    <property type="molecule type" value="Genomic_DNA"/>
</dbReference>